<evidence type="ECO:0000256" key="1">
    <source>
        <dbReference type="SAM" id="MobiDB-lite"/>
    </source>
</evidence>
<evidence type="ECO:0000313" key="3">
    <source>
        <dbReference type="Proteomes" id="UP001375240"/>
    </source>
</evidence>
<dbReference type="Pfam" id="PF05176">
    <property type="entry name" value="ATP-synt_10"/>
    <property type="match status" value="1"/>
</dbReference>
<dbReference type="InterPro" id="IPR007849">
    <property type="entry name" value="ATP10"/>
</dbReference>
<protein>
    <submittedName>
        <fullName evidence="2">Mitochondrial ATPase complex subunit atp10</fullName>
    </submittedName>
</protein>
<feature type="region of interest" description="Disordered" evidence="1">
    <location>
        <begin position="19"/>
        <end position="60"/>
    </location>
</feature>
<dbReference type="GO" id="GO:0033615">
    <property type="term" value="P:mitochondrial proton-transporting ATP synthase complex assembly"/>
    <property type="evidence" value="ECO:0007669"/>
    <property type="project" value="TreeGrafter"/>
</dbReference>
<organism evidence="2 3">
    <name type="scientific">Orbilia brochopaga</name>
    <dbReference type="NCBI Taxonomy" id="3140254"/>
    <lineage>
        <taxon>Eukaryota</taxon>
        <taxon>Fungi</taxon>
        <taxon>Dikarya</taxon>
        <taxon>Ascomycota</taxon>
        <taxon>Pezizomycotina</taxon>
        <taxon>Orbiliomycetes</taxon>
        <taxon>Orbiliales</taxon>
        <taxon>Orbiliaceae</taxon>
        <taxon>Orbilia</taxon>
    </lineage>
</organism>
<dbReference type="Proteomes" id="UP001375240">
    <property type="component" value="Unassembled WGS sequence"/>
</dbReference>
<gene>
    <name evidence="2" type="primary">ATP10</name>
    <name evidence="2" type="ORF">TWF696_002390</name>
</gene>
<feature type="compositionally biased region" description="Basic and acidic residues" evidence="1">
    <location>
        <begin position="51"/>
        <end position="60"/>
    </location>
</feature>
<reference evidence="2 3" key="1">
    <citation type="submission" date="2019-10" db="EMBL/GenBank/DDBJ databases">
        <authorList>
            <person name="Palmer J.M."/>
        </authorList>
    </citation>
    <scope>NUCLEOTIDE SEQUENCE [LARGE SCALE GENOMIC DNA]</scope>
    <source>
        <strain evidence="2 3">TWF696</strain>
    </source>
</reference>
<dbReference type="GO" id="GO:0005743">
    <property type="term" value="C:mitochondrial inner membrane"/>
    <property type="evidence" value="ECO:0007669"/>
    <property type="project" value="TreeGrafter"/>
</dbReference>
<keyword evidence="3" id="KW-1185">Reference proteome</keyword>
<feature type="compositionally biased region" description="Low complexity" evidence="1">
    <location>
        <begin position="19"/>
        <end position="35"/>
    </location>
</feature>
<dbReference type="EMBL" id="JAVHNQ010000012">
    <property type="protein sequence ID" value="KAK6335622.1"/>
    <property type="molecule type" value="Genomic_DNA"/>
</dbReference>
<name>A0AAV9U484_9PEZI</name>
<dbReference type="PANTHER" id="PTHR28106:SF1">
    <property type="entry name" value="MITOCHONDRIAL ATPASE COMPLEX SUBUNIT ATP10"/>
    <property type="match status" value="1"/>
</dbReference>
<sequence>MILRQPRCFGFPLQRQLAAARRLASSGPSPETTRTPAPPPPTKPPTYETVARPKVDKSNDSVEITPLARPIGQYLPPIAGENHGKDLRSLAQKKADLQNYERHLKRRKELAKEWTKSYFQDFSDMRHQKGKLFLPPPRTFKADKSLYFPNMVGRTLLSPDDISTTTLFANRVSLTTLSTNVWADRQIDSFLSGLFSPDPSKAHPFADSTLLPDEYIATEDDHLKRVLGEPLPLQKGTWQRVTINLQENPLKYLILLASQRNIRRLQPVENHARYLMVRKGVTAEMKESIAMLNERIGFVYIVDAACRIRWAGCADASDEERRGLRSALERMVLEERGRREALAKEQQQQT</sequence>
<accession>A0AAV9U484</accession>
<dbReference type="PANTHER" id="PTHR28106">
    <property type="entry name" value="MITOCHONDRIAL ATPASE COMPLEX SUBUNIT ATP10"/>
    <property type="match status" value="1"/>
</dbReference>
<dbReference type="AlphaFoldDB" id="A0AAV9U484"/>
<proteinExistence type="predicted"/>
<evidence type="ECO:0000313" key="2">
    <source>
        <dbReference type="EMBL" id="KAK6335622.1"/>
    </source>
</evidence>
<comment type="caution">
    <text evidence="2">The sequence shown here is derived from an EMBL/GenBank/DDBJ whole genome shotgun (WGS) entry which is preliminary data.</text>
</comment>